<dbReference type="OrthoDB" id="274691at2759"/>
<dbReference type="SUPFAM" id="SSF74650">
    <property type="entry name" value="Galactose mutarotase-like"/>
    <property type="match status" value="1"/>
</dbReference>
<evidence type="ECO:0000313" key="5">
    <source>
        <dbReference type="EMBL" id="PKX88573.1"/>
    </source>
</evidence>
<dbReference type="FunFam" id="2.70.98.10:FF:000014">
    <property type="entry name" value="Aldose 1-epimerase, putative"/>
    <property type="match status" value="1"/>
</dbReference>
<dbReference type="GO" id="GO:0006006">
    <property type="term" value="P:glucose metabolic process"/>
    <property type="evidence" value="ECO:0007669"/>
    <property type="project" value="TreeGrafter"/>
</dbReference>
<dbReference type="RefSeq" id="XP_024677168.1">
    <property type="nucleotide sequence ID" value="XM_024824416.1"/>
</dbReference>
<organism evidence="5 6">
    <name type="scientific">Aspergillus novofumigatus (strain IBT 16806)</name>
    <dbReference type="NCBI Taxonomy" id="1392255"/>
    <lineage>
        <taxon>Eukaryota</taxon>
        <taxon>Fungi</taxon>
        <taxon>Dikarya</taxon>
        <taxon>Ascomycota</taxon>
        <taxon>Pezizomycotina</taxon>
        <taxon>Eurotiomycetes</taxon>
        <taxon>Eurotiomycetidae</taxon>
        <taxon>Eurotiales</taxon>
        <taxon>Aspergillaceae</taxon>
        <taxon>Aspergillus</taxon>
        <taxon>Aspergillus subgen. Fumigati</taxon>
    </lineage>
</organism>
<dbReference type="EMBL" id="MSZS01000013">
    <property type="protein sequence ID" value="PKX88573.1"/>
    <property type="molecule type" value="Genomic_DNA"/>
</dbReference>
<dbReference type="GO" id="GO:0030246">
    <property type="term" value="F:carbohydrate binding"/>
    <property type="evidence" value="ECO:0007669"/>
    <property type="project" value="InterPro"/>
</dbReference>
<dbReference type="InterPro" id="IPR011013">
    <property type="entry name" value="Gal_mutarotase_sf_dom"/>
</dbReference>
<dbReference type="CDD" id="cd09019">
    <property type="entry name" value="galactose_mutarotase_like"/>
    <property type="match status" value="1"/>
</dbReference>
<dbReference type="InterPro" id="IPR008183">
    <property type="entry name" value="Aldose_1/G6P_1-epimerase"/>
</dbReference>
<dbReference type="VEuPathDB" id="FungiDB:P174DRAFT_415243"/>
<sequence length="460" mass="50613">MNTSPVFNRRTTPLRGCFRSLLCPARITPRVLIIYCSFFITITILLGLRMHVKHYLSAVLYGLPALAQTTQSSSSSSSSTSATDPFKVYTISAENITAKLIPYGARLISLMVPDRDGKEQDVVIGYDDPKAYLNDTETVHTFFGAVVGRYANRIKNGTFTIGTNEYHVPENENNGTDTLHGGKVGYDQRNWTVTAHSKSSVTFTLFDQGWEDFPGDVLTHAIYSVDTTVTPQNPKGLPQLTTQLVSLALTEATPIMLSNHIYWNLNAFKAPNVLNDTFLQLPYSNRLVATDGILIPNGTILTVDAFHGAPDFTEGKLIGADLKDTYGMCGTDCTGYDTCWLVDRPPQYAAPDSLVPILRMNSSATGISLEVASNMPALQIYTCDNAKMDYLPIKPSQEKRNKEEGKEGAKNVMQYGCVVIEPEGWIDGINHPEWGQLPLQIFSPNDGPAVNRATYQFGTV</sequence>
<comment type="similarity">
    <text evidence="1">Belongs to the aldose epimerase family.</text>
</comment>
<proteinExistence type="inferred from homology"/>
<dbReference type="Gene3D" id="2.70.98.10">
    <property type="match status" value="1"/>
</dbReference>
<accession>A0A2I1BT50</accession>
<dbReference type="OMA" id="NWATYQF"/>
<keyword evidence="4" id="KW-0472">Membrane</keyword>
<keyword evidence="2" id="KW-0413">Isomerase</keyword>
<dbReference type="PANTHER" id="PTHR10091:SF6">
    <property type="entry name" value="1-EPIMERASE, PUTATIVE (AFU_ORTHOLOGUE AFUA_3G13240)-RELATED"/>
    <property type="match status" value="1"/>
</dbReference>
<dbReference type="PANTHER" id="PTHR10091">
    <property type="entry name" value="ALDOSE-1-EPIMERASE"/>
    <property type="match status" value="1"/>
</dbReference>
<dbReference type="AlphaFoldDB" id="A0A2I1BT50"/>
<keyword evidence="6" id="KW-1185">Reference proteome</keyword>
<feature type="transmembrane region" description="Helical" evidence="4">
    <location>
        <begin position="27"/>
        <end position="48"/>
    </location>
</feature>
<keyword evidence="4" id="KW-0812">Transmembrane</keyword>
<evidence type="ECO:0000313" key="6">
    <source>
        <dbReference type="Proteomes" id="UP000234474"/>
    </source>
</evidence>
<dbReference type="InterPro" id="IPR047215">
    <property type="entry name" value="Galactose_mutarotase-like"/>
</dbReference>
<keyword evidence="4" id="KW-1133">Transmembrane helix</keyword>
<dbReference type="STRING" id="1392255.A0A2I1BT50"/>
<keyword evidence="3" id="KW-0119">Carbohydrate metabolism</keyword>
<evidence type="ECO:0000256" key="2">
    <source>
        <dbReference type="ARBA" id="ARBA00023235"/>
    </source>
</evidence>
<evidence type="ECO:0000256" key="1">
    <source>
        <dbReference type="ARBA" id="ARBA00006206"/>
    </source>
</evidence>
<dbReference type="GO" id="GO:0004034">
    <property type="term" value="F:aldose 1-epimerase activity"/>
    <property type="evidence" value="ECO:0007669"/>
    <property type="project" value="TreeGrafter"/>
</dbReference>
<dbReference type="Pfam" id="PF01263">
    <property type="entry name" value="Aldose_epim"/>
    <property type="match status" value="1"/>
</dbReference>
<dbReference type="Proteomes" id="UP000234474">
    <property type="component" value="Unassembled WGS sequence"/>
</dbReference>
<dbReference type="GeneID" id="36531741"/>
<name>A0A2I1BT50_ASPN1</name>
<comment type="caution">
    <text evidence="5">The sequence shown here is derived from an EMBL/GenBank/DDBJ whole genome shotgun (WGS) entry which is preliminary data.</text>
</comment>
<gene>
    <name evidence="5" type="ORF">P174DRAFT_415243</name>
</gene>
<protein>
    <submittedName>
        <fullName evidence="5">Putative aldose 1-epimerase</fullName>
    </submittedName>
</protein>
<evidence type="ECO:0000256" key="4">
    <source>
        <dbReference type="SAM" id="Phobius"/>
    </source>
</evidence>
<evidence type="ECO:0000256" key="3">
    <source>
        <dbReference type="ARBA" id="ARBA00023277"/>
    </source>
</evidence>
<dbReference type="GO" id="GO:0033499">
    <property type="term" value="P:galactose catabolic process via UDP-galactose, Leloir pathway"/>
    <property type="evidence" value="ECO:0007669"/>
    <property type="project" value="TreeGrafter"/>
</dbReference>
<dbReference type="InterPro" id="IPR014718">
    <property type="entry name" value="GH-type_carb-bd"/>
</dbReference>
<reference evidence="6" key="1">
    <citation type="journal article" date="2018" name="Proc. Natl. Acad. Sci. U.S.A.">
        <title>Linking secondary metabolites to gene clusters through genome sequencing of six diverse Aspergillus species.</title>
        <authorList>
            <person name="Kaerboelling I."/>
            <person name="Vesth T.C."/>
            <person name="Frisvad J.C."/>
            <person name="Nybo J.L."/>
            <person name="Theobald S."/>
            <person name="Kuo A."/>
            <person name="Bowyer P."/>
            <person name="Matsuda Y."/>
            <person name="Mondo S."/>
            <person name="Lyhne E.K."/>
            <person name="Kogle M.E."/>
            <person name="Clum A."/>
            <person name="Lipzen A."/>
            <person name="Salamov A."/>
            <person name="Ngan C.Y."/>
            <person name="Daum C."/>
            <person name="Chiniquy J."/>
            <person name="Barry K."/>
            <person name="LaButti K."/>
            <person name="Haridas S."/>
            <person name="Simmons B.A."/>
            <person name="Magnuson J.K."/>
            <person name="Mortensen U.H."/>
            <person name="Larsen T.O."/>
            <person name="Grigoriev I.V."/>
            <person name="Baker S.E."/>
            <person name="Andersen M.R."/>
        </authorList>
    </citation>
    <scope>NUCLEOTIDE SEQUENCE [LARGE SCALE GENOMIC DNA]</scope>
    <source>
        <strain evidence="6">IBT 16806</strain>
    </source>
</reference>